<evidence type="ECO:0000259" key="3">
    <source>
        <dbReference type="PROSITE" id="PS50004"/>
    </source>
</evidence>
<evidence type="ECO:0000256" key="1">
    <source>
        <dbReference type="ARBA" id="ARBA00010672"/>
    </source>
</evidence>
<gene>
    <name evidence="4" type="primary">CC2D1B</name>
    <name evidence="4" type="ORF">KI688_009242</name>
</gene>
<dbReference type="SUPFAM" id="SSF49562">
    <property type="entry name" value="C2 domain (Calcium/lipid-binding domain, CaLB)"/>
    <property type="match status" value="1"/>
</dbReference>
<dbReference type="GO" id="GO:0001227">
    <property type="term" value="F:DNA-binding transcription repressor activity, RNA polymerase II-specific"/>
    <property type="evidence" value="ECO:0007669"/>
    <property type="project" value="InterPro"/>
</dbReference>
<dbReference type="InterPro" id="IPR000008">
    <property type="entry name" value="C2_dom"/>
</dbReference>
<protein>
    <submittedName>
        <fullName evidence="4">Coiled-coil and C2 domain-containing protein 1B</fullName>
    </submittedName>
</protein>
<dbReference type="SMART" id="SM00685">
    <property type="entry name" value="DM14"/>
    <property type="match status" value="1"/>
</dbReference>
<organism evidence="4 5">
    <name type="scientific">Linnemannia hyalina</name>
    <dbReference type="NCBI Taxonomy" id="64524"/>
    <lineage>
        <taxon>Eukaryota</taxon>
        <taxon>Fungi</taxon>
        <taxon>Fungi incertae sedis</taxon>
        <taxon>Mucoromycota</taxon>
        <taxon>Mortierellomycotina</taxon>
        <taxon>Mortierellomycetes</taxon>
        <taxon>Mortierellales</taxon>
        <taxon>Mortierellaceae</taxon>
        <taxon>Linnemannia</taxon>
    </lineage>
</organism>
<accession>A0A9P7XZF0</accession>
<feature type="region of interest" description="Disordered" evidence="2">
    <location>
        <begin position="1"/>
        <end position="298"/>
    </location>
</feature>
<dbReference type="OrthoDB" id="19996at2759"/>
<dbReference type="Proteomes" id="UP000707451">
    <property type="component" value="Unassembled WGS sequence"/>
</dbReference>
<dbReference type="Gene3D" id="2.60.40.150">
    <property type="entry name" value="C2 domain"/>
    <property type="match status" value="1"/>
</dbReference>
<feature type="region of interest" description="Disordered" evidence="2">
    <location>
        <begin position="719"/>
        <end position="743"/>
    </location>
</feature>
<feature type="compositionally biased region" description="Acidic residues" evidence="2">
    <location>
        <begin position="50"/>
        <end position="68"/>
    </location>
</feature>
<feature type="compositionally biased region" description="Acidic residues" evidence="2">
    <location>
        <begin position="157"/>
        <end position="174"/>
    </location>
</feature>
<dbReference type="InterPro" id="IPR006608">
    <property type="entry name" value="CC2D1A/B_DM14"/>
</dbReference>
<keyword evidence="5" id="KW-1185">Reference proteome</keyword>
<name>A0A9P7XZF0_9FUNG</name>
<feature type="compositionally biased region" description="Polar residues" evidence="2">
    <location>
        <begin position="1"/>
        <end position="18"/>
    </location>
</feature>
<dbReference type="PROSITE" id="PS50004">
    <property type="entry name" value="C2"/>
    <property type="match status" value="1"/>
</dbReference>
<reference evidence="4" key="1">
    <citation type="submission" date="2021-06" db="EMBL/GenBank/DDBJ databases">
        <title>Genome Sequence of Mortierella hyaline Strain SCG-10, a Cold-Adapted, Nitrate-Reducing Fungus Isolated from Soil in Minnesota, USA.</title>
        <authorList>
            <person name="Aldossari N."/>
        </authorList>
    </citation>
    <scope>NUCLEOTIDE SEQUENCE</scope>
    <source>
        <strain evidence="4">SCG-10</strain>
    </source>
</reference>
<feature type="region of interest" description="Disordered" evidence="2">
    <location>
        <begin position="386"/>
        <end position="437"/>
    </location>
</feature>
<proteinExistence type="inferred from homology"/>
<feature type="compositionally biased region" description="Low complexity" evidence="2">
    <location>
        <begin position="777"/>
        <end position="829"/>
    </location>
</feature>
<feature type="compositionally biased region" description="Basic and acidic residues" evidence="2">
    <location>
        <begin position="272"/>
        <end position="287"/>
    </location>
</feature>
<dbReference type="EMBL" id="JAHRHY010000004">
    <property type="protein sequence ID" value="KAG9069917.1"/>
    <property type="molecule type" value="Genomic_DNA"/>
</dbReference>
<dbReference type="InterPro" id="IPR039725">
    <property type="entry name" value="CC2D1A/B"/>
</dbReference>
<feature type="compositionally biased region" description="Low complexity" evidence="2">
    <location>
        <begin position="733"/>
        <end position="743"/>
    </location>
</feature>
<feature type="region of interest" description="Disordered" evidence="2">
    <location>
        <begin position="777"/>
        <end position="839"/>
    </location>
</feature>
<evidence type="ECO:0000256" key="2">
    <source>
        <dbReference type="SAM" id="MobiDB-lite"/>
    </source>
</evidence>
<feature type="compositionally biased region" description="Polar residues" evidence="2">
    <location>
        <begin position="719"/>
        <end position="729"/>
    </location>
</feature>
<feature type="compositionally biased region" description="Low complexity" evidence="2">
    <location>
        <begin position="141"/>
        <end position="156"/>
    </location>
</feature>
<dbReference type="PANTHER" id="PTHR13076:SF9">
    <property type="entry name" value="COILED-COIL AND C2 DOMAIN-CONTAINING PROTEIN 1-LIKE"/>
    <property type="match status" value="1"/>
</dbReference>
<feature type="compositionally biased region" description="Polar residues" evidence="2">
    <location>
        <begin position="215"/>
        <end position="237"/>
    </location>
</feature>
<dbReference type="InterPro" id="IPR035892">
    <property type="entry name" value="C2_domain_sf"/>
</dbReference>
<feature type="compositionally biased region" description="Polar residues" evidence="2">
    <location>
        <begin position="393"/>
        <end position="404"/>
    </location>
</feature>
<feature type="domain" description="C2" evidence="3">
    <location>
        <begin position="523"/>
        <end position="664"/>
    </location>
</feature>
<sequence length="969" mass="103989">MFSWKKQNPPSKQRQQQAQGGGDYSDLITQGMRLANEDIDESGADTGDYMGDEGDEDLGDMDLDDPELLAELQGLTGEAPAPRPKPAAGLTKPPQKPAQAPAPVAPAPRSVPATKPSPVPAKSQPLVQPPSQVTPPPPASNPAANPALAGLGLDLDGVMEDDDDEEVELTEDDWNDPHFMAQLQSLGGHAGGHQDKETLGKSTTAPVKTEVPAPKTTTILTESGPLSASNNSFNITPSLPDRKLASASSSMIAIPPQDKAYNDEDMDGDSLMTDHTDDSKVQPEQHKPSSPTEVKPPKRVETIPKTNHKDLLRLLQTRETQYKRAALDAKQAGNMALAKDRMKVYKSLQGWIQLVEAGGFLDLEIYPIPEEPPAAAPTAAVGGSAAQVSAASTPQTATNASTPKPYSPPISTPAAEPTTQVSSSIAEASGEDMRAGPGRALAGIQFSQLRADDDFQIVSNSDDDTYDMLESQLESQIKMCDSTLKYYFQTGDKNTALEFHKLNKNFKADLVSLQSHRSHGKKAPAFHFQDVRYEQEHGFYQEIGLNDLSLSILRAWDLSHKDVQPADIDAYVMWDLGWPTESMAGAGSGKGTTPSIKKTAKPDYNYSKTLGIERTRAFNRFVERRKATFEVWHYRGLLWKDYLIGRGQIALQPLLEHSEIHEIIPLLDPTNRRNTGGKIEVKIRLQRPLLKPEIVVKEEKWLVIDEFNSGGLGFPSTVAVTSPSRSSGSPAIGRTGAPAGKATKAVPAAPVAATPTPANATRAAGIPSPAAPAVAAASTASVKQSPKPSSASTAAAGQRSAPASRGAAPAAASPKPNAAPAAKNSPAATDAEEESESDKALNELNSIELLVSNMVLESEIQIAQSMIHDARAVGNAEAAEEYQDRLMQLEIKMKLLVLQVQTGQLTMDVYCQSVYGRIGKDKKLAVELKRLGMVPEAKRALARSKIMAQEMKEVEEAMAAQGEEDEEQE</sequence>
<evidence type="ECO:0000313" key="4">
    <source>
        <dbReference type="EMBL" id="KAG9069917.1"/>
    </source>
</evidence>
<feature type="compositionally biased region" description="Low complexity" evidence="2">
    <location>
        <begin position="97"/>
        <end position="113"/>
    </location>
</feature>
<evidence type="ECO:0000313" key="5">
    <source>
        <dbReference type="Proteomes" id="UP000707451"/>
    </source>
</evidence>
<dbReference type="AlphaFoldDB" id="A0A9P7XZF0"/>
<comment type="similarity">
    <text evidence="1">Belongs to the CC2D1 family.</text>
</comment>
<feature type="compositionally biased region" description="Polar residues" evidence="2">
    <location>
        <begin position="417"/>
        <end position="426"/>
    </location>
</feature>
<dbReference type="PANTHER" id="PTHR13076">
    <property type="entry name" value="COILED-COIL AND C2 DOMAIN-CONTAINING PROTEIN 1-LIKE"/>
    <property type="match status" value="1"/>
</dbReference>
<comment type="caution">
    <text evidence="4">The sequence shown here is derived from an EMBL/GenBank/DDBJ whole genome shotgun (WGS) entry which is preliminary data.</text>
</comment>